<evidence type="ECO:0000256" key="10">
    <source>
        <dbReference type="ARBA" id="ARBA00038437"/>
    </source>
</evidence>
<dbReference type="InterPro" id="IPR006474">
    <property type="entry name" value="Helicase_Cas3_CRISPR-ass_core"/>
</dbReference>
<dbReference type="Proteomes" id="UP000659124">
    <property type="component" value="Unassembled WGS sequence"/>
</dbReference>
<evidence type="ECO:0000313" key="13">
    <source>
        <dbReference type="EMBL" id="MBC9928896.1"/>
    </source>
</evidence>
<dbReference type="PANTHER" id="PTHR47959:SF16">
    <property type="entry name" value="CRISPR-ASSOCIATED NUCLEASE_HELICASE CAS3-RELATED"/>
    <property type="match status" value="1"/>
</dbReference>
<dbReference type="InterPro" id="IPR014001">
    <property type="entry name" value="Helicase_ATP-bd"/>
</dbReference>
<dbReference type="CDD" id="cd09641">
    <property type="entry name" value="Cas3''_I"/>
    <property type="match status" value="1"/>
</dbReference>
<keyword evidence="5" id="KW-0547">Nucleotide-binding</keyword>
<dbReference type="InterPro" id="IPR038257">
    <property type="entry name" value="CRISPR-assoc_Cas3_HD_sf"/>
</dbReference>
<comment type="similarity">
    <text evidence="2">In the central section; belongs to the CRISPR-associated helicase Cas3 family.</text>
</comment>
<dbReference type="EMBL" id="JACVFC010000001">
    <property type="protein sequence ID" value="MBC9928896.1"/>
    <property type="molecule type" value="Genomic_DNA"/>
</dbReference>
<evidence type="ECO:0000256" key="8">
    <source>
        <dbReference type="ARBA" id="ARBA00022840"/>
    </source>
</evidence>
<dbReference type="PROSITE" id="PS51643">
    <property type="entry name" value="HD_CAS3"/>
    <property type="match status" value="1"/>
</dbReference>
<dbReference type="SMART" id="SM00490">
    <property type="entry name" value="HELICc"/>
    <property type="match status" value="1"/>
</dbReference>
<dbReference type="Pfam" id="PF18019">
    <property type="entry name" value="Cas3_HD"/>
    <property type="match status" value="1"/>
</dbReference>
<dbReference type="InterPro" id="IPR001650">
    <property type="entry name" value="Helicase_C-like"/>
</dbReference>
<keyword evidence="14" id="KW-1185">Reference proteome</keyword>
<name>A0ABR7TF12_9BACT</name>
<dbReference type="InterPro" id="IPR006483">
    <property type="entry name" value="CRISPR-assoc_Cas3_HD"/>
</dbReference>
<reference evidence="13 14" key="1">
    <citation type="submission" date="2020-09" db="EMBL/GenBank/DDBJ databases">
        <title>Genome sequences of type strains of Chitinophaga qingshengii and Chitinophaga varians.</title>
        <authorList>
            <person name="Kittiwongwattana C."/>
        </authorList>
    </citation>
    <scope>NUCLEOTIDE SEQUENCE [LARGE SCALE GENOMIC DNA]</scope>
    <source>
        <strain evidence="13 14">JCM 30026</strain>
    </source>
</reference>
<dbReference type="PANTHER" id="PTHR47959">
    <property type="entry name" value="ATP-DEPENDENT RNA HELICASE RHLE-RELATED"/>
    <property type="match status" value="1"/>
</dbReference>
<comment type="caution">
    <text evidence="13">The sequence shown here is derived from an EMBL/GenBank/DDBJ whole genome shotgun (WGS) entry which is preliminary data.</text>
</comment>
<dbReference type="Gene3D" id="3.40.50.300">
    <property type="entry name" value="P-loop containing nucleotide triphosphate hydrolases"/>
    <property type="match status" value="2"/>
</dbReference>
<dbReference type="InterPro" id="IPR011545">
    <property type="entry name" value="DEAD/DEAH_box_helicase_dom"/>
</dbReference>
<dbReference type="Gene3D" id="1.10.3210.30">
    <property type="match status" value="1"/>
</dbReference>
<accession>A0ABR7TF12</accession>
<keyword evidence="3" id="KW-0540">Nuclease</keyword>
<proteinExistence type="inferred from homology"/>
<protein>
    <submittedName>
        <fullName evidence="13">CRISPR-associated helicase Cas3</fullName>
    </submittedName>
</protein>
<evidence type="ECO:0000256" key="5">
    <source>
        <dbReference type="ARBA" id="ARBA00022741"/>
    </source>
</evidence>
<evidence type="ECO:0000256" key="2">
    <source>
        <dbReference type="ARBA" id="ARBA00009046"/>
    </source>
</evidence>
<evidence type="ECO:0000256" key="4">
    <source>
        <dbReference type="ARBA" id="ARBA00022723"/>
    </source>
</evidence>
<dbReference type="NCBIfam" id="TIGR01596">
    <property type="entry name" value="cas3_HD"/>
    <property type="match status" value="1"/>
</dbReference>
<keyword evidence="6" id="KW-0378">Hydrolase</keyword>
<comment type="similarity">
    <text evidence="10">Belongs to the DEAD box helicase family.</text>
</comment>
<feature type="domain" description="Helicase ATP-binding" evidence="11">
    <location>
        <begin position="242"/>
        <end position="410"/>
    </location>
</feature>
<evidence type="ECO:0000256" key="6">
    <source>
        <dbReference type="ARBA" id="ARBA00022801"/>
    </source>
</evidence>
<evidence type="ECO:0000256" key="3">
    <source>
        <dbReference type="ARBA" id="ARBA00022722"/>
    </source>
</evidence>
<dbReference type="InterPro" id="IPR027417">
    <property type="entry name" value="P-loop_NTPase"/>
</dbReference>
<gene>
    <name evidence="13" type="primary">cas3</name>
    <name evidence="13" type="ORF">ICL07_00835</name>
</gene>
<dbReference type="NCBIfam" id="TIGR01587">
    <property type="entry name" value="cas3_core"/>
    <property type="match status" value="1"/>
</dbReference>
<dbReference type="SUPFAM" id="SSF109604">
    <property type="entry name" value="HD-domain/PDEase-like"/>
    <property type="match status" value="1"/>
</dbReference>
<dbReference type="InterPro" id="IPR003607">
    <property type="entry name" value="HD/PDEase_dom"/>
</dbReference>
<organism evidence="13 14">
    <name type="scientific">Chitinophaga qingshengii</name>
    <dbReference type="NCBI Taxonomy" id="1569794"/>
    <lineage>
        <taxon>Bacteria</taxon>
        <taxon>Pseudomonadati</taxon>
        <taxon>Bacteroidota</taxon>
        <taxon>Chitinophagia</taxon>
        <taxon>Chitinophagales</taxon>
        <taxon>Chitinophagaceae</taxon>
        <taxon>Chitinophaga</taxon>
    </lineage>
</organism>
<dbReference type="SMART" id="SM00471">
    <property type="entry name" value="HDc"/>
    <property type="match status" value="1"/>
</dbReference>
<keyword evidence="8" id="KW-0067">ATP-binding</keyword>
<evidence type="ECO:0000259" key="12">
    <source>
        <dbReference type="PROSITE" id="PS51643"/>
    </source>
</evidence>
<keyword evidence="7" id="KW-0347">Helicase</keyword>
<dbReference type="RefSeq" id="WP_188086056.1">
    <property type="nucleotide sequence ID" value="NZ_JACVFC010000001.1"/>
</dbReference>
<dbReference type="SUPFAM" id="SSF52540">
    <property type="entry name" value="P-loop containing nucleoside triphosphate hydrolases"/>
    <property type="match status" value="1"/>
</dbReference>
<dbReference type="InterPro" id="IPR054712">
    <property type="entry name" value="Cas3-like_dom"/>
</dbReference>
<comment type="similarity">
    <text evidence="1">In the N-terminal section; belongs to the CRISPR-associated nuclease Cas3-HD family.</text>
</comment>
<sequence length="712" mass="81991">MRTDSEEWKEIWAKSKRYGKVPLYQHLEHVAAAIGIMGKLLYRKFCSDLARKGGILHDLGKAHPHFRRALTRPTTPSLAEEFRWGYTHRHELSSLAFLPAFPKEEWNTLIEMVVAHHRSVKHDPRKQGVQDLDNVDPHWIAQHLEDWDTWSVHGRNILEYFGYDCPVISRTEAEDALRYVVNYCSKRPNGWSSWRGLLKAADHFASAYTFQTEERLSRLFEMPDLSTLPKRRKNKLYPLSSYPTRDKRQHTLVSFPTGSGKTEFLIRRCNGRIFYMLPYQASVNAMWERLKTLLPNNNIEIQHGSSELIGDKEERLAPFLIGASVKVMTPHQLAGIVLGASGFECALLDLEGCDVILDEIHTYAGITLAMVLEIVKTLVRQHCRIHFGTATMPGCLYDALLEILGGPEKVYEVKASKKVLDDYNRHRIYKLADDAMVPSLIQSAICGKEKVLLVFNTVGAAQDAYLMCQGMFPHITVLLVHGRFDGELRQKAEQLLIAMNSKKETPCIVIATQVVEVSLDISFDMMITECAPLDALIQRMGRIHRWRTIEDIGTLKPIYVLAPTNSPWPYEKEILEKTYALLPDNGDPLLERDLQGKLDLLYPILNKREIDRHLIYRDGRYVIKELTDVRHPVLLEAMKPDSFTCILEEDRSRYEKANWEQRRKMEIPIKWSTIKTNKLPQLVEVGSEPFMVKQTRISYEELGLMLKDEKKE</sequence>
<evidence type="ECO:0000256" key="7">
    <source>
        <dbReference type="ARBA" id="ARBA00022806"/>
    </source>
</evidence>
<dbReference type="PROSITE" id="PS51192">
    <property type="entry name" value="HELICASE_ATP_BIND_1"/>
    <property type="match status" value="1"/>
</dbReference>
<dbReference type="Pfam" id="PF22590">
    <property type="entry name" value="Cas3-like_C_2"/>
    <property type="match status" value="1"/>
</dbReference>
<dbReference type="Pfam" id="PF00270">
    <property type="entry name" value="DEAD"/>
    <property type="match status" value="1"/>
</dbReference>
<evidence type="ECO:0000313" key="14">
    <source>
        <dbReference type="Proteomes" id="UP000659124"/>
    </source>
</evidence>
<feature type="domain" description="HD Cas3-type" evidence="12">
    <location>
        <begin position="16"/>
        <end position="204"/>
    </location>
</feature>
<dbReference type="InterPro" id="IPR050079">
    <property type="entry name" value="DEAD_box_RNA_helicase"/>
</dbReference>
<evidence type="ECO:0000256" key="1">
    <source>
        <dbReference type="ARBA" id="ARBA00006847"/>
    </source>
</evidence>
<evidence type="ECO:0000259" key="11">
    <source>
        <dbReference type="PROSITE" id="PS51192"/>
    </source>
</evidence>
<keyword evidence="9" id="KW-0051">Antiviral defense</keyword>
<evidence type="ECO:0000256" key="9">
    <source>
        <dbReference type="ARBA" id="ARBA00023118"/>
    </source>
</evidence>
<keyword evidence="4" id="KW-0479">Metal-binding</keyword>